<sequence length="470" mass="51024">MLNQLPTAIIGGGPVALAAAAQLVKRNMPFVLFERGASVGASVLSWQHVRMFSPWEFNIDSAAKELLLETGWNMPPEELMPTGEELVNQYLEPLSQLEQIKPFINLDSTVKAIHRKGFDKMKTAGREQAPFIVKYEKQGQSLRLEASAVIDATGTWLTPNPINASGIAADGEKENRLHITYGIPDILGSSKERYAGKNIVVVGSGHSAIQSLTLLHELKLEVPETTIHWVLRKQSVAEAFGGGENDGLPARGELGTRANQYVRNGNVLVHTPFLIDQIRKSEETSTLSLQGSMLDREYSIDKLDEIIVATGARPDFSFLRELRYAADSAIESVPLLADLIDPNIHSCGTVRPHGEAELRQPEKNFYIVGSKSYGRAPTFLLATGYEQVRSVVAALAGDFDAAREVKLHLPETGVCSVPKSLLAVTENDNCCGPKPKKLSIKPLIVASPSSCCGTTNQEINTPSCGPSTCS</sequence>
<dbReference type="Proteomes" id="UP000570361">
    <property type="component" value="Unassembled WGS sequence"/>
</dbReference>
<name>A0A7W5B267_9BACL</name>
<dbReference type="RefSeq" id="WP_183603172.1">
    <property type="nucleotide sequence ID" value="NZ_JACHXK010000016.1"/>
</dbReference>
<keyword evidence="1" id="KW-0560">Oxidoreductase</keyword>
<dbReference type="AlphaFoldDB" id="A0A7W5B267"/>
<keyword evidence="3" id="KW-1185">Reference proteome</keyword>
<proteinExistence type="predicted"/>
<accession>A0A7W5B267</accession>
<dbReference type="SUPFAM" id="SSF51905">
    <property type="entry name" value="FAD/NAD(P)-binding domain"/>
    <property type="match status" value="1"/>
</dbReference>
<dbReference type="InterPro" id="IPR036188">
    <property type="entry name" value="FAD/NAD-bd_sf"/>
</dbReference>
<protein>
    <submittedName>
        <fullName evidence="2">Thioredoxin reductase</fullName>
    </submittedName>
</protein>
<dbReference type="EMBL" id="JACHXK010000016">
    <property type="protein sequence ID" value="MBB3113074.1"/>
    <property type="molecule type" value="Genomic_DNA"/>
</dbReference>
<evidence type="ECO:0000313" key="3">
    <source>
        <dbReference type="Proteomes" id="UP000570361"/>
    </source>
</evidence>
<dbReference type="Pfam" id="PF13738">
    <property type="entry name" value="Pyr_redox_3"/>
    <property type="match status" value="1"/>
</dbReference>
<dbReference type="PRINTS" id="PR00368">
    <property type="entry name" value="FADPNR"/>
</dbReference>
<comment type="caution">
    <text evidence="2">The sequence shown here is derived from an EMBL/GenBank/DDBJ whole genome shotgun (WGS) entry which is preliminary data.</text>
</comment>
<organism evidence="2 3">
    <name type="scientific">Paenibacillus phyllosphaerae</name>
    <dbReference type="NCBI Taxonomy" id="274593"/>
    <lineage>
        <taxon>Bacteria</taxon>
        <taxon>Bacillati</taxon>
        <taxon>Bacillota</taxon>
        <taxon>Bacilli</taxon>
        <taxon>Bacillales</taxon>
        <taxon>Paenibacillaceae</taxon>
        <taxon>Paenibacillus</taxon>
    </lineage>
</organism>
<dbReference type="PANTHER" id="PTHR43539">
    <property type="entry name" value="FLAVIN-BINDING MONOOXYGENASE-LIKE PROTEIN (AFU_ORTHOLOGUE AFUA_4G09220)"/>
    <property type="match status" value="1"/>
</dbReference>
<dbReference type="GO" id="GO:0050660">
    <property type="term" value="F:flavin adenine dinucleotide binding"/>
    <property type="evidence" value="ECO:0007669"/>
    <property type="project" value="TreeGrafter"/>
</dbReference>
<dbReference type="InterPro" id="IPR050982">
    <property type="entry name" value="Auxin_biosynth/cation_transpt"/>
</dbReference>
<reference evidence="2 3" key="1">
    <citation type="submission" date="2020-08" db="EMBL/GenBank/DDBJ databases">
        <title>Genomic Encyclopedia of Type Strains, Phase III (KMG-III): the genomes of soil and plant-associated and newly described type strains.</title>
        <authorList>
            <person name="Whitman W."/>
        </authorList>
    </citation>
    <scope>NUCLEOTIDE SEQUENCE [LARGE SCALE GENOMIC DNA]</scope>
    <source>
        <strain evidence="2 3">CECT 5862</strain>
    </source>
</reference>
<dbReference type="GO" id="GO:0004497">
    <property type="term" value="F:monooxygenase activity"/>
    <property type="evidence" value="ECO:0007669"/>
    <property type="project" value="TreeGrafter"/>
</dbReference>
<evidence type="ECO:0000256" key="1">
    <source>
        <dbReference type="ARBA" id="ARBA00023002"/>
    </source>
</evidence>
<gene>
    <name evidence="2" type="ORF">FHS18_005177</name>
</gene>
<dbReference type="Gene3D" id="3.50.50.60">
    <property type="entry name" value="FAD/NAD(P)-binding domain"/>
    <property type="match status" value="1"/>
</dbReference>
<evidence type="ECO:0000313" key="2">
    <source>
        <dbReference type="EMBL" id="MBB3113074.1"/>
    </source>
</evidence>
<dbReference type="PANTHER" id="PTHR43539:SF78">
    <property type="entry name" value="FLAVIN-CONTAINING MONOOXYGENASE"/>
    <property type="match status" value="1"/>
</dbReference>